<proteinExistence type="inferred from homology"/>
<organism evidence="7 8">
    <name type="scientific">Flavobacterium pallidum</name>
    <dbReference type="NCBI Taxonomy" id="2172098"/>
    <lineage>
        <taxon>Bacteria</taxon>
        <taxon>Pseudomonadati</taxon>
        <taxon>Bacteroidota</taxon>
        <taxon>Flavobacteriia</taxon>
        <taxon>Flavobacteriales</taxon>
        <taxon>Flavobacteriaceae</taxon>
        <taxon>Flavobacterium</taxon>
    </lineage>
</organism>
<accession>A0A2S1SJU7</accession>
<evidence type="ECO:0000256" key="2">
    <source>
        <dbReference type="ARBA" id="ARBA00005297"/>
    </source>
</evidence>
<evidence type="ECO:0000313" key="8">
    <source>
        <dbReference type="Proteomes" id="UP000244937"/>
    </source>
</evidence>
<evidence type="ECO:0000256" key="3">
    <source>
        <dbReference type="ARBA" id="ARBA00012824"/>
    </source>
</evidence>
<evidence type="ECO:0000313" key="7">
    <source>
        <dbReference type="EMBL" id="AWI26632.1"/>
    </source>
</evidence>
<dbReference type="InterPro" id="IPR005801">
    <property type="entry name" value="ADC_synthase"/>
</dbReference>
<dbReference type="Gene3D" id="3.60.120.10">
    <property type="entry name" value="Anthranilate synthase"/>
    <property type="match status" value="1"/>
</dbReference>
<dbReference type="Pfam" id="PF00425">
    <property type="entry name" value="Chorismate_bind"/>
    <property type="match status" value="1"/>
</dbReference>
<dbReference type="EMBL" id="CP029187">
    <property type="protein sequence ID" value="AWI26632.1"/>
    <property type="molecule type" value="Genomic_DNA"/>
</dbReference>
<sequence length="347" mass="39552">MAQKHFDKEFPFVLYKKPHAKVIRGLFQESDETHSIQDFTETGYAFVSFSGNEMLLIPERDSDFQFAVFENQVRDKEVISSSKKAETNREFHLKLVNDAIRAISQQKFDKVVLSRKEMVELPHFDFGQIFISLSKNYPEAYVYCWFHPKTGFWFGAFAEQLLKTGNGKLHTMSVAGTQKWHEGLIWMEKEKQEQRFVTDFITDELKPFSTAVNASTPYTLKAGTLAHVKTDITAELKPGAHLKNIVEALHPTPAVCGLPKQPALDFILENEGYDRGFYSGFHGELNKDFLNGNEQTDFFVNLRCMHVEASGNTANLYIGGGITKDSNPEAEWLETVNKSQTMKKVLL</sequence>
<gene>
    <name evidence="7" type="ORF">HYN49_12400</name>
</gene>
<dbReference type="Proteomes" id="UP000244937">
    <property type="component" value="Chromosome"/>
</dbReference>
<evidence type="ECO:0000256" key="4">
    <source>
        <dbReference type="ARBA" id="ARBA00023235"/>
    </source>
</evidence>
<dbReference type="SUPFAM" id="SSF56322">
    <property type="entry name" value="ADC synthase"/>
    <property type="match status" value="1"/>
</dbReference>
<evidence type="ECO:0000256" key="5">
    <source>
        <dbReference type="ARBA" id="ARBA00041564"/>
    </source>
</evidence>
<evidence type="ECO:0000256" key="1">
    <source>
        <dbReference type="ARBA" id="ARBA00000799"/>
    </source>
</evidence>
<dbReference type="NCBIfam" id="TIGR00543">
    <property type="entry name" value="isochor_syn"/>
    <property type="match status" value="1"/>
</dbReference>
<comment type="catalytic activity">
    <reaction evidence="1">
        <text>chorismate = isochorismate</text>
        <dbReference type="Rhea" id="RHEA:18985"/>
        <dbReference type="ChEBI" id="CHEBI:29748"/>
        <dbReference type="ChEBI" id="CHEBI:29780"/>
        <dbReference type="EC" id="5.4.4.2"/>
    </reaction>
</comment>
<dbReference type="GO" id="GO:0008909">
    <property type="term" value="F:isochorismate synthase activity"/>
    <property type="evidence" value="ECO:0007669"/>
    <property type="project" value="UniProtKB-EC"/>
</dbReference>
<dbReference type="AlphaFoldDB" id="A0A2S1SJU7"/>
<name>A0A2S1SJU7_9FLAO</name>
<dbReference type="KEGG" id="fpal:HYN49_12400"/>
<reference evidence="7 8" key="1">
    <citation type="submission" date="2018-05" db="EMBL/GenBank/DDBJ databases">
        <title>Genome sequencing of Flavobacterium sp. HYN0049.</title>
        <authorList>
            <person name="Yi H."/>
            <person name="Baek C."/>
        </authorList>
    </citation>
    <scope>NUCLEOTIDE SEQUENCE [LARGE SCALE GENOMIC DNA]</scope>
    <source>
        <strain evidence="7 8">HYN0049</strain>
    </source>
</reference>
<dbReference type="OrthoDB" id="9806579at2"/>
<dbReference type="InterPro" id="IPR015890">
    <property type="entry name" value="Chorismate_C"/>
</dbReference>
<dbReference type="PANTHER" id="PTHR42839">
    <property type="entry name" value="ISOCHORISMATE SYNTHASE ENTC"/>
    <property type="match status" value="1"/>
</dbReference>
<keyword evidence="8" id="KW-1185">Reference proteome</keyword>
<comment type="similarity">
    <text evidence="2">Belongs to the isochorismate synthase family.</text>
</comment>
<protein>
    <recommendedName>
        <fullName evidence="3">isochorismate synthase</fullName>
        <ecNumber evidence="3">5.4.4.2</ecNumber>
    </recommendedName>
    <alternativeName>
        <fullName evidence="5">Isochorismate mutase</fullName>
    </alternativeName>
</protein>
<evidence type="ECO:0000259" key="6">
    <source>
        <dbReference type="Pfam" id="PF00425"/>
    </source>
</evidence>
<dbReference type="InterPro" id="IPR004561">
    <property type="entry name" value="IsoChor_synthase"/>
</dbReference>
<dbReference type="EC" id="5.4.4.2" evidence="3"/>
<keyword evidence="4" id="KW-0413">Isomerase</keyword>
<feature type="domain" description="Chorismate-utilising enzyme C-terminal" evidence="6">
    <location>
        <begin position="92"/>
        <end position="338"/>
    </location>
</feature>
<dbReference type="PANTHER" id="PTHR42839:SF2">
    <property type="entry name" value="ISOCHORISMATE SYNTHASE ENTC"/>
    <property type="match status" value="1"/>
</dbReference>